<reference evidence="5" key="1">
    <citation type="journal article" date="2022" name="Cell Host Microbe">
        <title>Colonization of the live biotherapeutic product VE303 and modulation of the microbiota and metabolites in healthy volunteers.</title>
        <authorList>
            <person name="Dsouza M."/>
            <person name="Menon R."/>
            <person name="Crossette E."/>
            <person name="Bhattarai S.K."/>
            <person name="Schneider J."/>
            <person name="Kim Y.G."/>
            <person name="Reddy S."/>
            <person name="Caballero S."/>
            <person name="Felix C."/>
            <person name="Cornacchione L."/>
            <person name="Hendrickson J."/>
            <person name="Watson A.R."/>
            <person name="Minot S.S."/>
            <person name="Greenfield N."/>
            <person name="Schopf L."/>
            <person name="Szabady R."/>
            <person name="Patarroyo J."/>
            <person name="Smith W."/>
            <person name="Harrison P."/>
            <person name="Kuijper E.J."/>
            <person name="Kelly C.P."/>
            <person name="Olle B."/>
            <person name="Bobilev D."/>
            <person name="Silber J.L."/>
            <person name="Bucci V."/>
            <person name="Roberts B."/>
            <person name="Faith J."/>
            <person name="Norman J.M."/>
        </authorList>
    </citation>
    <scope>NUCLEOTIDE SEQUENCE</scope>
    <source>
        <strain evidence="5">VE303-04</strain>
    </source>
</reference>
<dbReference type="InterPro" id="IPR017900">
    <property type="entry name" value="4Fe4S_Fe_S_CS"/>
</dbReference>
<feature type="domain" description="4Fe-4S ferredoxin-type" evidence="4">
    <location>
        <begin position="220"/>
        <end position="252"/>
    </location>
</feature>
<keyword evidence="1" id="KW-0479">Metal-binding</keyword>
<dbReference type="GO" id="GO:0051536">
    <property type="term" value="F:iron-sulfur cluster binding"/>
    <property type="evidence" value="ECO:0007669"/>
    <property type="project" value="UniProtKB-KW"/>
</dbReference>
<dbReference type="Proteomes" id="UP001203136">
    <property type="component" value="Unassembled WGS sequence"/>
</dbReference>
<evidence type="ECO:0000256" key="2">
    <source>
        <dbReference type="ARBA" id="ARBA00023004"/>
    </source>
</evidence>
<dbReference type="GO" id="GO:0046872">
    <property type="term" value="F:metal ion binding"/>
    <property type="evidence" value="ECO:0007669"/>
    <property type="project" value="UniProtKB-KW"/>
</dbReference>
<dbReference type="InterPro" id="IPR017896">
    <property type="entry name" value="4Fe4S_Fe-S-bd"/>
</dbReference>
<proteinExistence type="predicted"/>
<dbReference type="PANTHER" id="PTHR40447">
    <property type="entry name" value="ANAEROBIC SULFITE REDUCTASE SUBUNIT A"/>
    <property type="match status" value="1"/>
</dbReference>
<dbReference type="RefSeq" id="WP_024738997.1">
    <property type="nucleotide sequence ID" value="NZ_CP125623.1"/>
</dbReference>
<dbReference type="EMBL" id="JAINVB010000001">
    <property type="protein sequence ID" value="MCK0084482.1"/>
    <property type="molecule type" value="Genomic_DNA"/>
</dbReference>
<dbReference type="PROSITE" id="PS00198">
    <property type="entry name" value="4FE4S_FER_1"/>
    <property type="match status" value="1"/>
</dbReference>
<feature type="domain" description="4Fe-4S ferredoxin-type" evidence="4">
    <location>
        <begin position="303"/>
        <end position="332"/>
    </location>
</feature>
<dbReference type="PROSITE" id="PS51379">
    <property type="entry name" value="4FE4S_FER_2"/>
    <property type="match status" value="2"/>
</dbReference>
<dbReference type="AlphaFoldDB" id="A0AAW5EXN2"/>
<accession>A0AAW5EXN2</accession>
<name>A0AAW5EXN2_CLOSY</name>
<dbReference type="SUPFAM" id="SSF46548">
    <property type="entry name" value="alpha-helical ferredoxin"/>
    <property type="match status" value="1"/>
</dbReference>
<keyword evidence="2" id="KW-0408">Iron</keyword>
<keyword evidence="3" id="KW-0411">Iron-sulfur</keyword>
<dbReference type="NCBIfam" id="TIGR02910">
    <property type="entry name" value="sulfite_red_A"/>
    <property type="match status" value="1"/>
</dbReference>
<sequence>MRSPKTYQLTIADINKLFAVLKEKYAIYAPVRIPSGGRYSGQDSILYREVERYEEIEFRERSTYAMKEVITPITQTLFYFTDDEFRESKLEDSRDLLVFGRACDINAIKIQDQIYYENGGVADPFYQRRREKVKFALIECQEQFDGCFCCSTGSNVTDMHSIAFSFGEDGAYIEVKDDCFSKYFDGCGETDYEITFPAENKLKVDFPVIDNLDLANKLKSHPMWDEFDARCIACGACTVACSTCTCFETTDIIYTQNGKAGERRRTCSSCMVDGFDRMAGGACFRHKISEKYRYKILHKVYGHNARFHTGPMCVGCGRCSARCPQLIGYPETLNKLSKAIKEIKQEEEVSHAQ</sequence>
<evidence type="ECO:0000313" key="6">
    <source>
        <dbReference type="Proteomes" id="UP001203136"/>
    </source>
</evidence>
<dbReference type="PANTHER" id="PTHR40447:SF1">
    <property type="entry name" value="ANAEROBIC SULFITE REDUCTASE SUBUNIT A"/>
    <property type="match status" value="1"/>
</dbReference>
<organism evidence="5 6">
    <name type="scientific">Clostridium symbiosum</name>
    <name type="common">Bacteroides symbiosus</name>
    <dbReference type="NCBI Taxonomy" id="1512"/>
    <lineage>
        <taxon>Bacteria</taxon>
        <taxon>Bacillati</taxon>
        <taxon>Bacillota</taxon>
        <taxon>Clostridia</taxon>
        <taxon>Lachnospirales</taxon>
        <taxon>Lachnospiraceae</taxon>
        <taxon>Otoolea</taxon>
    </lineage>
</organism>
<evidence type="ECO:0000313" key="5">
    <source>
        <dbReference type="EMBL" id="MCK0084482.1"/>
    </source>
</evidence>
<dbReference type="InterPro" id="IPR014259">
    <property type="entry name" value="Sulphite_reductase_A"/>
</dbReference>
<comment type="caution">
    <text evidence="5">The sequence shown here is derived from an EMBL/GenBank/DDBJ whole genome shotgun (WGS) entry which is preliminary data.</text>
</comment>
<dbReference type="Pfam" id="PF17179">
    <property type="entry name" value="Fer4_22"/>
    <property type="match status" value="1"/>
</dbReference>
<evidence type="ECO:0000259" key="4">
    <source>
        <dbReference type="PROSITE" id="PS51379"/>
    </source>
</evidence>
<gene>
    <name evidence="5" type="primary">asrA</name>
    <name evidence="5" type="ORF">K5I21_01045</name>
</gene>
<evidence type="ECO:0000256" key="3">
    <source>
        <dbReference type="ARBA" id="ARBA00023014"/>
    </source>
</evidence>
<evidence type="ECO:0000256" key="1">
    <source>
        <dbReference type="ARBA" id="ARBA00022723"/>
    </source>
</evidence>
<protein>
    <submittedName>
        <fullName evidence="5">Anaerobic sulfite reductase subunit AsrA</fullName>
    </submittedName>
</protein>